<dbReference type="AlphaFoldDB" id="A0A165RWH6"/>
<accession>A0A165RWH6</accession>
<sequence>MRYRVHLVLNVLDAALTITKTFEDVNVFNSVFTPLILSHFFLGIRGIHYTNNQVSTPSQISSLRFGRIQPVEGRAIMTGGLRSDSDSVFTEDMDAYEDEGIITTCIRGSSRNVRGKEA</sequence>
<name>A0A165RWH6_9APHY</name>
<protein>
    <submittedName>
        <fullName evidence="1">Uncharacterized protein</fullName>
    </submittedName>
</protein>
<keyword evidence="2" id="KW-1185">Reference proteome</keyword>
<evidence type="ECO:0000313" key="1">
    <source>
        <dbReference type="EMBL" id="KZT71239.1"/>
    </source>
</evidence>
<dbReference type="EMBL" id="KV429046">
    <property type="protein sequence ID" value="KZT71239.1"/>
    <property type="molecule type" value="Genomic_DNA"/>
</dbReference>
<dbReference type="OrthoDB" id="2804471at2759"/>
<gene>
    <name evidence="1" type="ORF">DAEQUDRAFT_724175</name>
</gene>
<evidence type="ECO:0000313" key="2">
    <source>
        <dbReference type="Proteomes" id="UP000076727"/>
    </source>
</evidence>
<reference evidence="1 2" key="1">
    <citation type="journal article" date="2016" name="Mol. Biol. Evol.">
        <title>Comparative Genomics of Early-Diverging Mushroom-Forming Fungi Provides Insights into the Origins of Lignocellulose Decay Capabilities.</title>
        <authorList>
            <person name="Nagy L.G."/>
            <person name="Riley R."/>
            <person name="Tritt A."/>
            <person name="Adam C."/>
            <person name="Daum C."/>
            <person name="Floudas D."/>
            <person name="Sun H."/>
            <person name="Yadav J.S."/>
            <person name="Pangilinan J."/>
            <person name="Larsson K.H."/>
            <person name="Matsuura K."/>
            <person name="Barry K."/>
            <person name="Labutti K."/>
            <person name="Kuo R."/>
            <person name="Ohm R.A."/>
            <person name="Bhattacharya S.S."/>
            <person name="Shirouzu T."/>
            <person name="Yoshinaga Y."/>
            <person name="Martin F.M."/>
            <person name="Grigoriev I.V."/>
            <person name="Hibbett D.S."/>
        </authorList>
    </citation>
    <scope>NUCLEOTIDE SEQUENCE [LARGE SCALE GENOMIC DNA]</scope>
    <source>
        <strain evidence="1 2">L-15889</strain>
    </source>
</reference>
<dbReference type="Proteomes" id="UP000076727">
    <property type="component" value="Unassembled WGS sequence"/>
</dbReference>
<organism evidence="1 2">
    <name type="scientific">Daedalea quercina L-15889</name>
    <dbReference type="NCBI Taxonomy" id="1314783"/>
    <lineage>
        <taxon>Eukaryota</taxon>
        <taxon>Fungi</taxon>
        <taxon>Dikarya</taxon>
        <taxon>Basidiomycota</taxon>
        <taxon>Agaricomycotina</taxon>
        <taxon>Agaricomycetes</taxon>
        <taxon>Polyporales</taxon>
        <taxon>Fomitopsis</taxon>
    </lineage>
</organism>
<proteinExistence type="predicted"/>